<proteinExistence type="predicted"/>
<evidence type="ECO:0000313" key="3">
    <source>
        <dbReference type="Proteomes" id="UP000053424"/>
    </source>
</evidence>
<feature type="compositionally biased region" description="Polar residues" evidence="1">
    <location>
        <begin position="166"/>
        <end position="198"/>
    </location>
</feature>
<feature type="compositionally biased region" description="Polar residues" evidence="1">
    <location>
        <begin position="205"/>
        <end position="215"/>
    </location>
</feature>
<reference evidence="2 3" key="1">
    <citation type="submission" date="2014-04" db="EMBL/GenBank/DDBJ databases">
        <authorList>
            <consortium name="DOE Joint Genome Institute"/>
            <person name="Kuo A."/>
            <person name="Gay G."/>
            <person name="Dore J."/>
            <person name="Kohler A."/>
            <person name="Nagy L.G."/>
            <person name="Floudas D."/>
            <person name="Copeland A."/>
            <person name="Barry K.W."/>
            <person name="Cichocki N."/>
            <person name="Veneault-Fourrey C."/>
            <person name="LaButti K."/>
            <person name="Lindquist E.A."/>
            <person name="Lipzen A."/>
            <person name="Lundell T."/>
            <person name="Morin E."/>
            <person name="Murat C."/>
            <person name="Sun H."/>
            <person name="Tunlid A."/>
            <person name="Henrissat B."/>
            <person name="Grigoriev I.V."/>
            <person name="Hibbett D.S."/>
            <person name="Martin F."/>
            <person name="Nordberg H.P."/>
            <person name="Cantor M.N."/>
            <person name="Hua S.X."/>
        </authorList>
    </citation>
    <scope>NUCLEOTIDE SEQUENCE [LARGE SCALE GENOMIC DNA]</scope>
    <source>
        <strain evidence="3">h7</strain>
    </source>
</reference>
<evidence type="ECO:0000313" key="2">
    <source>
        <dbReference type="EMBL" id="KIM37727.1"/>
    </source>
</evidence>
<reference evidence="3" key="2">
    <citation type="submission" date="2015-01" db="EMBL/GenBank/DDBJ databases">
        <title>Evolutionary Origins and Diversification of the Mycorrhizal Mutualists.</title>
        <authorList>
            <consortium name="DOE Joint Genome Institute"/>
            <consortium name="Mycorrhizal Genomics Consortium"/>
            <person name="Kohler A."/>
            <person name="Kuo A."/>
            <person name="Nagy L.G."/>
            <person name="Floudas D."/>
            <person name="Copeland A."/>
            <person name="Barry K.W."/>
            <person name="Cichocki N."/>
            <person name="Veneault-Fourrey C."/>
            <person name="LaButti K."/>
            <person name="Lindquist E.A."/>
            <person name="Lipzen A."/>
            <person name="Lundell T."/>
            <person name="Morin E."/>
            <person name="Murat C."/>
            <person name="Riley R."/>
            <person name="Ohm R."/>
            <person name="Sun H."/>
            <person name="Tunlid A."/>
            <person name="Henrissat B."/>
            <person name="Grigoriev I.V."/>
            <person name="Hibbett D.S."/>
            <person name="Martin F."/>
        </authorList>
    </citation>
    <scope>NUCLEOTIDE SEQUENCE [LARGE SCALE GENOMIC DNA]</scope>
    <source>
        <strain evidence="3">h7</strain>
    </source>
</reference>
<gene>
    <name evidence="2" type="ORF">M413DRAFT_448247</name>
</gene>
<dbReference type="EMBL" id="KN831795">
    <property type="protein sequence ID" value="KIM37727.1"/>
    <property type="molecule type" value="Genomic_DNA"/>
</dbReference>
<dbReference type="Proteomes" id="UP000053424">
    <property type="component" value="Unassembled WGS sequence"/>
</dbReference>
<name>A0A0C2Y9M9_HEBCY</name>
<dbReference type="HOGENOM" id="CLU_1115861_0_0_1"/>
<feature type="compositionally biased region" description="Basic and acidic residues" evidence="1">
    <location>
        <begin position="134"/>
        <end position="150"/>
    </location>
</feature>
<keyword evidence="3" id="KW-1185">Reference proteome</keyword>
<sequence>MDSSVLNGTENEADATKPTEELLRPNHFVVKSLAGGDVEGASANASTRSLAGSRTEGVTPGTSVFEGGDTIGEYSQTPLSEVPGTSSGTREQAENVASAKTEEIGMEKSLPVRQFHTSGSPVTTGREYPLSSNDEEKLAGLHVDPTYDHKGKARQRGGAPTKSAGPHSTATGAHPGSTQTSPRTNLSSTVPEGTTTSDIGAGATPSATTKANTTGDKPLAPPKKSRYGFLEKLKIKFEGKDSGRAKGKN</sequence>
<feature type="compositionally biased region" description="Polar residues" evidence="1">
    <location>
        <begin position="73"/>
        <end position="90"/>
    </location>
</feature>
<evidence type="ECO:0000256" key="1">
    <source>
        <dbReference type="SAM" id="MobiDB-lite"/>
    </source>
</evidence>
<feature type="compositionally biased region" description="Polar residues" evidence="1">
    <location>
        <begin position="1"/>
        <end position="10"/>
    </location>
</feature>
<feature type="region of interest" description="Disordered" evidence="1">
    <location>
        <begin position="1"/>
        <end position="227"/>
    </location>
</feature>
<protein>
    <submittedName>
        <fullName evidence="2">Uncharacterized protein</fullName>
    </submittedName>
</protein>
<feature type="compositionally biased region" description="Basic and acidic residues" evidence="1">
    <location>
        <begin position="14"/>
        <end position="24"/>
    </location>
</feature>
<organism evidence="2 3">
    <name type="scientific">Hebeloma cylindrosporum</name>
    <dbReference type="NCBI Taxonomy" id="76867"/>
    <lineage>
        <taxon>Eukaryota</taxon>
        <taxon>Fungi</taxon>
        <taxon>Dikarya</taxon>
        <taxon>Basidiomycota</taxon>
        <taxon>Agaricomycotina</taxon>
        <taxon>Agaricomycetes</taxon>
        <taxon>Agaricomycetidae</taxon>
        <taxon>Agaricales</taxon>
        <taxon>Agaricineae</taxon>
        <taxon>Hymenogastraceae</taxon>
        <taxon>Hebeloma</taxon>
    </lineage>
</organism>
<feature type="compositionally biased region" description="Polar residues" evidence="1">
    <location>
        <begin position="43"/>
        <end position="52"/>
    </location>
</feature>
<dbReference type="AlphaFoldDB" id="A0A0C2Y9M9"/>
<accession>A0A0C2Y9M9</accession>